<dbReference type="PROSITE" id="PS51257">
    <property type="entry name" value="PROKAR_LIPOPROTEIN"/>
    <property type="match status" value="1"/>
</dbReference>
<sequence length="59" mass="6695">MRFNRVPMMTIAIVIGLLMILAASGSLLVCACIGYVDYMLEKRRDLLLLRQAAKRRGRL</sequence>
<organism evidence="1 2">
    <name type="scientific">Rhizobium tropici</name>
    <dbReference type="NCBI Taxonomy" id="398"/>
    <lineage>
        <taxon>Bacteria</taxon>
        <taxon>Pseudomonadati</taxon>
        <taxon>Pseudomonadota</taxon>
        <taxon>Alphaproteobacteria</taxon>
        <taxon>Hyphomicrobiales</taxon>
        <taxon>Rhizobiaceae</taxon>
        <taxon>Rhizobium/Agrobacterium group</taxon>
        <taxon>Rhizobium</taxon>
    </lineage>
</organism>
<name>A0A329Y8I5_RHITR</name>
<dbReference type="EMBL" id="QMKK01000061">
    <property type="protein sequence ID" value="RAX37355.1"/>
    <property type="molecule type" value="Genomic_DNA"/>
</dbReference>
<evidence type="ECO:0000313" key="2">
    <source>
        <dbReference type="Proteomes" id="UP000251205"/>
    </source>
</evidence>
<dbReference type="AlphaFoldDB" id="A0A329Y8I5"/>
<accession>A0A329Y8I5</accession>
<reference evidence="1 2" key="1">
    <citation type="submission" date="2018-06" db="EMBL/GenBank/DDBJ databases">
        <title>Whole Genome Sequence of an efficient microsymbiont, Rhizobium tropici.</title>
        <authorList>
            <person name="Srinivasan R."/>
            <person name="Singh H.V."/>
            <person name="Srivastava R."/>
            <person name="Kumari B."/>
            <person name="Radhakrishna A."/>
        </authorList>
    </citation>
    <scope>NUCLEOTIDE SEQUENCE [LARGE SCALE GENOMIC DNA]</scope>
    <source>
        <strain evidence="1 2">IGFRI Rhizo-19</strain>
    </source>
</reference>
<evidence type="ECO:0000313" key="1">
    <source>
        <dbReference type="EMBL" id="RAX37355.1"/>
    </source>
</evidence>
<gene>
    <name evidence="1" type="ORF">DQ393_31590</name>
</gene>
<comment type="caution">
    <text evidence="1">The sequence shown here is derived from an EMBL/GenBank/DDBJ whole genome shotgun (WGS) entry which is preliminary data.</text>
</comment>
<proteinExistence type="predicted"/>
<dbReference type="Proteomes" id="UP000251205">
    <property type="component" value="Unassembled WGS sequence"/>
</dbReference>
<protein>
    <submittedName>
        <fullName evidence="1">Uncharacterized protein</fullName>
    </submittedName>
</protein>